<evidence type="ECO:0000259" key="2">
    <source>
        <dbReference type="Pfam" id="PF00296"/>
    </source>
</evidence>
<evidence type="ECO:0000313" key="4">
    <source>
        <dbReference type="Proteomes" id="UP001500683"/>
    </source>
</evidence>
<dbReference type="Pfam" id="PF00296">
    <property type="entry name" value="Bac_luciferase"/>
    <property type="match status" value="1"/>
</dbReference>
<protein>
    <submittedName>
        <fullName evidence="3">TIGR03620 family F420-dependent LLM class oxidoreductase</fullName>
    </submittedName>
</protein>
<proteinExistence type="predicted"/>
<feature type="domain" description="Luciferase-like" evidence="2">
    <location>
        <begin position="16"/>
        <end position="276"/>
    </location>
</feature>
<evidence type="ECO:0000256" key="1">
    <source>
        <dbReference type="ARBA" id="ARBA00023002"/>
    </source>
</evidence>
<dbReference type="SUPFAM" id="SSF51679">
    <property type="entry name" value="Bacterial luciferase-like"/>
    <property type="match status" value="1"/>
</dbReference>
<dbReference type="PANTHER" id="PTHR43244">
    <property type="match status" value="1"/>
</dbReference>
<dbReference type="InterPro" id="IPR011251">
    <property type="entry name" value="Luciferase-like_dom"/>
</dbReference>
<comment type="caution">
    <text evidence="3">The sequence shown here is derived from an EMBL/GenBank/DDBJ whole genome shotgun (WGS) entry which is preliminary data.</text>
</comment>
<dbReference type="EMBL" id="BAAAZG010000017">
    <property type="protein sequence ID" value="GAA4071223.1"/>
    <property type="molecule type" value="Genomic_DNA"/>
</dbReference>
<dbReference type="CDD" id="cd01097">
    <property type="entry name" value="Tetrahydromethanopterin_reductase"/>
    <property type="match status" value="1"/>
</dbReference>
<keyword evidence="1" id="KW-0560">Oxidoreductase</keyword>
<evidence type="ECO:0000313" key="3">
    <source>
        <dbReference type="EMBL" id="GAA4071223.1"/>
    </source>
</evidence>
<dbReference type="InterPro" id="IPR019922">
    <property type="entry name" value="Lucif-like_OxRdatse_MSMEG_4141"/>
</dbReference>
<dbReference type="Proteomes" id="UP001500683">
    <property type="component" value="Unassembled WGS sequence"/>
</dbReference>
<keyword evidence="4" id="KW-1185">Reference proteome</keyword>
<accession>A0ABP7VNM5</accession>
<dbReference type="InterPro" id="IPR050564">
    <property type="entry name" value="F420-G6PD/mer"/>
</dbReference>
<organism evidence="3 4">
    <name type="scientific">Actinomadura miaoliensis</name>
    <dbReference type="NCBI Taxonomy" id="430685"/>
    <lineage>
        <taxon>Bacteria</taxon>
        <taxon>Bacillati</taxon>
        <taxon>Actinomycetota</taxon>
        <taxon>Actinomycetes</taxon>
        <taxon>Streptosporangiales</taxon>
        <taxon>Thermomonosporaceae</taxon>
        <taxon>Actinomadura</taxon>
    </lineage>
</organism>
<name>A0ABP7VNM5_9ACTN</name>
<reference evidence="4" key="1">
    <citation type="journal article" date="2019" name="Int. J. Syst. Evol. Microbiol.">
        <title>The Global Catalogue of Microorganisms (GCM) 10K type strain sequencing project: providing services to taxonomists for standard genome sequencing and annotation.</title>
        <authorList>
            <consortium name="The Broad Institute Genomics Platform"/>
            <consortium name="The Broad Institute Genome Sequencing Center for Infectious Disease"/>
            <person name="Wu L."/>
            <person name="Ma J."/>
        </authorList>
    </citation>
    <scope>NUCLEOTIDE SEQUENCE [LARGE SCALE GENOMIC DNA]</scope>
    <source>
        <strain evidence="4">JCM 16702</strain>
    </source>
</reference>
<dbReference type="PANTHER" id="PTHR43244:SF1">
    <property type="entry name" value="5,10-METHYLENETETRAHYDROMETHANOPTERIN REDUCTASE"/>
    <property type="match status" value="1"/>
</dbReference>
<dbReference type="RefSeq" id="WP_344946475.1">
    <property type="nucleotide sequence ID" value="NZ_BAAAZG010000017.1"/>
</dbReference>
<dbReference type="Gene3D" id="3.20.20.30">
    <property type="entry name" value="Luciferase-like domain"/>
    <property type="match status" value="1"/>
</dbReference>
<dbReference type="NCBIfam" id="TIGR03620">
    <property type="entry name" value="F420_MSMEG_4141"/>
    <property type="match status" value="1"/>
</dbReference>
<sequence length="304" mass="32139">MTNTAVVEARRRLGRVGAGLMVPIAPAEEWRRAVGRVEKAGFGSVWINEAIGGREAFAQLGVLLAASDRLVAGTGIANLWARHPAAMQGGAAVLADAYPGRVVFGVGVSMGAIVEGSGQKWDARPLRRMREYLDAMDASADQAPKPAVPFPRLIAALGPKMLELAAERADGAITATLPVEHTRMAREVLGPDKLLVVGQAVILETDPDKARAIARQVTNPGLPESPYDQALRRLGYSDEDLADGGTDELVDKRIPWGTPDAIAAKIAEHLDAGADHVSVFALTPDLETMTDQLEALAPALLKLG</sequence>
<dbReference type="InterPro" id="IPR036661">
    <property type="entry name" value="Luciferase-like_sf"/>
</dbReference>
<gene>
    <name evidence="3" type="ORF">GCM10022214_28700</name>
</gene>